<gene>
    <name evidence="1" type="ORF">PVK06_023542</name>
</gene>
<sequence length="120" mass="13476">MSIWACASRWKHNGLFISKKRFEKRGKCLPERSGDKKGGRKLKGFGVLRVRDEDRLLGFMKSATGRDLTLGSHHQQSCGKRSVGIRDTGSVVSVSLVAEHQRKRKVDKLGNVDVYYASVE</sequence>
<keyword evidence="2" id="KW-1185">Reference proteome</keyword>
<reference evidence="1 2" key="1">
    <citation type="submission" date="2023-03" db="EMBL/GenBank/DDBJ databases">
        <title>WGS of Gossypium arboreum.</title>
        <authorList>
            <person name="Yu D."/>
        </authorList>
    </citation>
    <scope>NUCLEOTIDE SEQUENCE [LARGE SCALE GENOMIC DNA]</scope>
    <source>
        <tissue evidence="1">Leaf</tissue>
    </source>
</reference>
<evidence type="ECO:0000313" key="1">
    <source>
        <dbReference type="EMBL" id="KAK5818599.1"/>
    </source>
</evidence>
<proteinExistence type="predicted"/>
<name>A0ABR0PBE3_GOSAR</name>
<organism evidence="1 2">
    <name type="scientific">Gossypium arboreum</name>
    <name type="common">Tree cotton</name>
    <name type="synonym">Gossypium nanking</name>
    <dbReference type="NCBI Taxonomy" id="29729"/>
    <lineage>
        <taxon>Eukaryota</taxon>
        <taxon>Viridiplantae</taxon>
        <taxon>Streptophyta</taxon>
        <taxon>Embryophyta</taxon>
        <taxon>Tracheophyta</taxon>
        <taxon>Spermatophyta</taxon>
        <taxon>Magnoliopsida</taxon>
        <taxon>eudicotyledons</taxon>
        <taxon>Gunneridae</taxon>
        <taxon>Pentapetalae</taxon>
        <taxon>rosids</taxon>
        <taxon>malvids</taxon>
        <taxon>Malvales</taxon>
        <taxon>Malvaceae</taxon>
        <taxon>Malvoideae</taxon>
        <taxon>Gossypium</taxon>
    </lineage>
</organism>
<evidence type="ECO:0000313" key="2">
    <source>
        <dbReference type="Proteomes" id="UP001358586"/>
    </source>
</evidence>
<accession>A0ABR0PBE3</accession>
<comment type="caution">
    <text evidence="1">The sequence shown here is derived from an EMBL/GenBank/DDBJ whole genome shotgun (WGS) entry which is preliminary data.</text>
</comment>
<dbReference type="EMBL" id="JARKNE010000007">
    <property type="protein sequence ID" value="KAK5818599.1"/>
    <property type="molecule type" value="Genomic_DNA"/>
</dbReference>
<dbReference type="Proteomes" id="UP001358586">
    <property type="component" value="Chromosome 7"/>
</dbReference>
<protein>
    <submittedName>
        <fullName evidence="1">Uncharacterized protein</fullName>
    </submittedName>
</protein>